<evidence type="ECO:0000313" key="1">
    <source>
        <dbReference type="EMBL" id="KAL3512697.1"/>
    </source>
</evidence>
<sequence length="135" mass="14391">DQVDSCRNSPPRLISIEVPSLWFILASPHPSPNCSPIFIPLEIEMPPSAIEAYTAQLPVAVVDVEPMFTLIDVDKAIFYALTPPSQPITSASIPARAIRKRTPALITSSLGLAANVEEISQNQLALTTGLGLSGT</sequence>
<protein>
    <submittedName>
        <fullName evidence="1">Uncharacterized protein</fullName>
    </submittedName>
</protein>
<comment type="caution">
    <text evidence="1">The sequence shown here is derived from an EMBL/GenBank/DDBJ whole genome shotgun (WGS) entry which is preliminary data.</text>
</comment>
<proteinExistence type="predicted"/>
<dbReference type="EMBL" id="JBJUIK010000011">
    <property type="protein sequence ID" value="KAL3512697.1"/>
    <property type="molecule type" value="Genomic_DNA"/>
</dbReference>
<reference evidence="1 2" key="1">
    <citation type="submission" date="2024-11" db="EMBL/GenBank/DDBJ databases">
        <title>A near-complete genome assembly of Cinchona calisaya.</title>
        <authorList>
            <person name="Lian D.C."/>
            <person name="Zhao X.W."/>
            <person name="Wei L."/>
        </authorList>
    </citation>
    <scope>NUCLEOTIDE SEQUENCE [LARGE SCALE GENOMIC DNA]</scope>
    <source>
        <tissue evidence="1">Nenye</tissue>
    </source>
</reference>
<dbReference type="AlphaFoldDB" id="A0ABD2YZK6"/>
<accession>A0ABD2YZK6</accession>
<evidence type="ECO:0000313" key="2">
    <source>
        <dbReference type="Proteomes" id="UP001630127"/>
    </source>
</evidence>
<organism evidence="1 2">
    <name type="scientific">Cinchona calisaya</name>
    <dbReference type="NCBI Taxonomy" id="153742"/>
    <lineage>
        <taxon>Eukaryota</taxon>
        <taxon>Viridiplantae</taxon>
        <taxon>Streptophyta</taxon>
        <taxon>Embryophyta</taxon>
        <taxon>Tracheophyta</taxon>
        <taxon>Spermatophyta</taxon>
        <taxon>Magnoliopsida</taxon>
        <taxon>eudicotyledons</taxon>
        <taxon>Gunneridae</taxon>
        <taxon>Pentapetalae</taxon>
        <taxon>asterids</taxon>
        <taxon>lamiids</taxon>
        <taxon>Gentianales</taxon>
        <taxon>Rubiaceae</taxon>
        <taxon>Cinchonoideae</taxon>
        <taxon>Cinchoneae</taxon>
        <taxon>Cinchona</taxon>
    </lineage>
</organism>
<feature type="non-terminal residue" evidence="1">
    <location>
        <position position="1"/>
    </location>
</feature>
<gene>
    <name evidence="1" type="ORF">ACH5RR_025414</name>
</gene>
<name>A0ABD2YZK6_9GENT</name>
<keyword evidence="2" id="KW-1185">Reference proteome</keyword>
<dbReference type="Proteomes" id="UP001630127">
    <property type="component" value="Unassembled WGS sequence"/>
</dbReference>